<keyword evidence="2" id="KW-1185">Reference proteome</keyword>
<gene>
    <name evidence="1" type="ORF">SAMN04488138_1467</name>
</gene>
<proteinExistence type="predicted"/>
<organism evidence="1 2">
    <name type="scientific">Celeribacter halophilus</name>
    <dbReference type="NCBI Taxonomy" id="576117"/>
    <lineage>
        <taxon>Bacteria</taxon>
        <taxon>Pseudomonadati</taxon>
        <taxon>Pseudomonadota</taxon>
        <taxon>Alphaproteobacteria</taxon>
        <taxon>Rhodobacterales</taxon>
        <taxon>Roseobacteraceae</taxon>
        <taxon>Celeribacter</taxon>
    </lineage>
</organism>
<protein>
    <submittedName>
        <fullName evidence="1">Uncharacterized protein</fullName>
    </submittedName>
</protein>
<evidence type="ECO:0000313" key="1">
    <source>
        <dbReference type="EMBL" id="SFK16624.1"/>
    </source>
</evidence>
<reference evidence="1 2" key="1">
    <citation type="submission" date="2016-10" db="EMBL/GenBank/DDBJ databases">
        <authorList>
            <person name="de Groot N.N."/>
        </authorList>
    </citation>
    <scope>NUCLEOTIDE SEQUENCE [LARGE SCALE GENOMIC DNA]</scope>
    <source>
        <strain evidence="1 2">CGMCC 1.8891</strain>
    </source>
</reference>
<sequence>MPRLLTLDQDSDGVYAQPSATLEALWAEAESIGRVSVDCRFSGEYSVRIAFDNGKSSIFAYGNHPDISEAVREAIKEAVRMGAL</sequence>
<evidence type="ECO:0000313" key="2">
    <source>
        <dbReference type="Proteomes" id="UP000183299"/>
    </source>
</evidence>
<dbReference type="RefSeq" id="WP_066598855.1">
    <property type="nucleotide sequence ID" value="NZ_FORY01000046.1"/>
</dbReference>
<dbReference type="AlphaFoldDB" id="A0A1I3XAN7"/>
<dbReference type="GeneID" id="98667084"/>
<accession>A0A1I3XAN7</accession>
<dbReference type="STRING" id="576117.SAMN04488138_1467"/>
<dbReference type="Proteomes" id="UP000183299">
    <property type="component" value="Unassembled WGS sequence"/>
</dbReference>
<dbReference type="EMBL" id="FORY01000046">
    <property type="protein sequence ID" value="SFK16624.1"/>
    <property type="molecule type" value="Genomic_DNA"/>
</dbReference>
<name>A0A1I3XAN7_9RHOB</name>